<dbReference type="PANTHER" id="PTHR11228:SF34">
    <property type="entry name" value="TUNGSTEN-CONTAINING ALDEHYDE FERREDOXIN OXIDOREDUCTASE COFACTOR MODIFYING PROTEIN"/>
    <property type="match status" value="1"/>
</dbReference>
<reference evidence="8 9" key="1">
    <citation type="submission" date="2007-08" db="EMBL/GenBank/DDBJ databases">
        <title>Complete sequence of Roseiflexus castenholzii DSM 13941.</title>
        <authorList>
            <consortium name="US DOE Joint Genome Institute"/>
            <person name="Copeland A."/>
            <person name="Lucas S."/>
            <person name="Lapidus A."/>
            <person name="Barry K."/>
            <person name="Glavina del Rio T."/>
            <person name="Dalin E."/>
            <person name="Tice H."/>
            <person name="Pitluck S."/>
            <person name="Thompson L.S."/>
            <person name="Brettin T."/>
            <person name="Bruce D."/>
            <person name="Detter J.C."/>
            <person name="Han C."/>
            <person name="Tapia R."/>
            <person name="Schmutz J."/>
            <person name="Larimer F."/>
            <person name="Land M."/>
            <person name="Hauser L."/>
            <person name="Kyrpides N."/>
            <person name="Mikhailova N."/>
            <person name="Bryant D.A."/>
            <person name="Hanada S."/>
            <person name="Tsukatani Y."/>
            <person name="Richardson P."/>
        </authorList>
    </citation>
    <scope>NUCLEOTIDE SEQUENCE [LARGE SCALE GENOMIC DNA]</scope>
    <source>
        <strain evidence="9">DSM 13941 / HLO8</strain>
    </source>
</reference>
<evidence type="ECO:0000259" key="7">
    <source>
        <dbReference type="PROSITE" id="PS51918"/>
    </source>
</evidence>
<dbReference type="AlphaFoldDB" id="A7NJK6"/>
<dbReference type="EMBL" id="CP000804">
    <property type="protein sequence ID" value="ABU57676.1"/>
    <property type="molecule type" value="Genomic_DNA"/>
</dbReference>
<evidence type="ECO:0000256" key="6">
    <source>
        <dbReference type="ARBA" id="ARBA00023014"/>
    </source>
</evidence>
<dbReference type="Gene3D" id="3.20.20.70">
    <property type="entry name" value="Aldolase class I"/>
    <property type="match status" value="1"/>
</dbReference>
<evidence type="ECO:0000256" key="2">
    <source>
        <dbReference type="ARBA" id="ARBA00022485"/>
    </source>
</evidence>
<dbReference type="OrthoDB" id="9808591at2"/>
<dbReference type="STRING" id="383372.Rcas_1583"/>
<dbReference type="CDD" id="cd21123">
    <property type="entry name" value="SPASM_MftC-like"/>
    <property type="match status" value="1"/>
</dbReference>
<evidence type="ECO:0000256" key="5">
    <source>
        <dbReference type="ARBA" id="ARBA00023004"/>
    </source>
</evidence>
<dbReference type="SFLD" id="SFLDS00029">
    <property type="entry name" value="Radical_SAM"/>
    <property type="match status" value="1"/>
</dbReference>
<dbReference type="GO" id="GO:0051539">
    <property type="term" value="F:4 iron, 4 sulfur cluster binding"/>
    <property type="evidence" value="ECO:0007669"/>
    <property type="project" value="UniProtKB-KW"/>
</dbReference>
<dbReference type="Pfam" id="PF04055">
    <property type="entry name" value="Radical_SAM"/>
    <property type="match status" value="1"/>
</dbReference>
<protein>
    <submittedName>
        <fullName evidence="8">Radical SAM domain protein</fullName>
    </submittedName>
</protein>
<dbReference type="SFLD" id="SFLDG01067">
    <property type="entry name" value="SPASM/twitch_domain_containing"/>
    <property type="match status" value="1"/>
</dbReference>
<keyword evidence="9" id="KW-1185">Reference proteome</keyword>
<gene>
    <name evidence="8" type="ordered locus">Rcas_1583</name>
</gene>
<keyword evidence="3" id="KW-0949">S-adenosyl-L-methionine</keyword>
<dbReference type="SMART" id="SM00729">
    <property type="entry name" value="Elp3"/>
    <property type="match status" value="1"/>
</dbReference>
<evidence type="ECO:0000313" key="9">
    <source>
        <dbReference type="Proteomes" id="UP000000263"/>
    </source>
</evidence>
<evidence type="ECO:0000256" key="1">
    <source>
        <dbReference type="ARBA" id="ARBA00001966"/>
    </source>
</evidence>
<dbReference type="eggNOG" id="COG0535">
    <property type="taxonomic scope" value="Bacteria"/>
</dbReference>
<dbReference type="InterPro" id="IPR050377">
    <property type="entry name" value="Radical_SAM_PqqE_MftC-like"/>
</dbReference>
<keyword evidence="4" id="KW-0479">Metal-binding</keyword>
<evidence type="ECO:0000256" key="3">
    <source>
        <dbReference type="ARBA" id="ARBA00022691"/>
    </source>
</evidence>
<dbReference type="GO" id="GO:0046872">
    <property type="term" value="F:metal ion binding"/>
    <property type="evidence" value="ECO:0007669"/>
    <property type="project" value="UniProtKB-KW"/>
</dbReference>
<dbReference type="SFLD" id="SFLDG01386">
    <property type="entry name" value="main_SPASM_domain-containing"/>
    <property type="match status" value="1"/>
</dbReference>
<dbReference type="PANTHER" id="PTHR11228">
    <property type="entry name" value="RADICAL SAM DOMAIN PROTEIN"/>
    <property type="match status" value="1"/>
</dbReference>
<dbReference type="RefSeq" id="WP_012120104.1">
    <property type="nucleotide sequence ID" value="NC_009767.1"/>
</dbReference>
<dbReference type="Proteomes" id="UP000000263">
    <property type="component" value="Chromosome"/>
</dbReference>
<dbReference type="NCBIfam" id="TIGR04053">
    <property type="entry name" value="TIGR04053 family radical SAM/SPASM domain-containing protein"/>
    <property type="match status" value="1"/>
</dbReference>
<dbReference type="CDD" id="cd01335">
    <property type="entry name" value="Radical_SAM"/>
    <property type="match status" value="1"/>
</dbReference>
<dbReference type="PIRSF" id="PIRSF037420">
    <property type="entry name" value="PQQ_syn_pqqE"/>
    <property type="match status" value="1"/>
</dbReference>
<dbReference type="InterPro" id="IPR017200">
    <property type="entry name" value="PqqE-like"/>
</dbReference>
<dbReference type="InterPro" id="IPR006638">
    <property type="entry name" value="Elp3/MiaA/NifB-like_rSAM"/>
</dbReference>
<dbReference type="HOGENOM" id="CLU_009273_4_0_0"/>
<name>A7NJK6_ROSCS</name>
<dbReference type="KEGG" id="rca:Rcas_1583"/>
<evidence type="ECO:0000313" key="8">
    <source>
        <dbReference type="EMBL" id="ABU57676.1"/>
    </source>
</evidence>
<dbReference type="InterPro" id="IPR013785">
    <property type="entry name" value="Aldolase_TIM"/>
</dbReference>
<sequence length="364" mass="39372">MMAPPHPSRPMRHAPRDFALTPLNIYWEMTQACALACRHCRAEAMPQPHPLQLTFEESVRFLRQIPDFGNPLPQLILTGGDPLARPDLLDLIDAARALGVPVSITPSATPNLTRAMLAALKAHGVEALGLSLDGSNATRHDAIRGVEGTFERTVEAMDWAAELGMPLQINTLVAAETADDLPAIYALLTTKQVARWSLFFLISVGRGRVLESLTPPAAERLMVWIYRIAQEAPFAVATTEAPSYRRVALGEMRAAGLSGEQIRQTPIGRGFGIRDGNGIMFVSNTGDICPAGFLPLPAGNVRTDHIVQVYRESPLFAALHDPTTFGGRCGRCEYRAICGGSRARAFAASGDPLAEDPLCTYQPA</sequence>
<keyword evidence="5" id="KW-0408">Iron</keyword>
<organism evidence="8 9">
    <name type="scientific">Roseiflexus castenholzii (strain DSM 13941 / HLO8)</name>
    <dbReference type="NCBI Taxonomy" id="383372"/>
    <lineage>
        <taxon>Bacteria</taxon>
        <taxon>Bacillati</taxon>
        <taxon>Chloroflexota</taxon>
        <taxon>Chloroflexia</taxon>
        <taxon>Chloroflexales</taxon>
        <taxon>Roseiflexineae</taxon>
        <taxon>Roseiflexaceae</taxon>
        <taxon>Roseiflexus</taxon>
    </lineage>
</organism>
<evidence type="ECO:0000256" key="4">
    <source>
        <dbReference type="ARBA" id="ARBA00022723"/>
    </source>
</evidence>
<dbReference type="GO" id="GO:0003824">
    <property type="term" value="F:catalytic activity"/>
    <property type="evidence" value="ECO:0007669"/>
    <property type="project" value="InterPro"/>
</dbReference>
<dbReference type="SUPFAM" id="SSF102114">
    <property type="entry name" value="Radical SAM enzymes"/>
    <property type="match status" value="1"/>
</dbReference>
<dbReference type="InterPro" id="IPR058240">
    <property type="entry name" value="rSAM_sf"/>
</dbReference>
<feature type="domain" description="Radical SAM core" evidence="7">
    <location>
        <begin position="19"/>
        <end position="231"/>
    </location>
</feature>
<keyword evidence="2" id="KW-0004">4Fe-4S</keyword>
<keyword evidence="6" id="KW-0411">Iron-sulfur</keyword>
<dbReference type="InterPro" id="IPR007197">
    <property type="entry name" value="rSAM"/>
</dbReference>
<comment type="cofactor">
    <cofactor evidence="1">
        <name>[4Fe-4S] cluster</name>
        <dbReference type="ChEBI" id="CHEBI:49883"/>
    </cofactor>
</comment>
<proteinExistence type="predicted"/>
<accession>A7NJK6</accession>
<dbReference type="PROSITE" id="PS51918">
    <property type="entry name" value="RADICAL_SAM"/>
    <property type="match status" value="1"/>
</dbReference>